<dbReference type="InterPro" id="IPR015943">
    <property type="entry name" value="WD40/YVTN_repeat-like_dom_sf"/>
</dbReference>
<dbReference type="InterPro" id="IPR019405">
    <property type="entry name" value="Lactonase_7-beta_prop"/>
</dbReference>
<comment type="caution">
    <text evidence="2">The sequence shown here is derived from an EMBL/GenBank/DDBJ whole genome shotgun (WGS) entry which is preliminary data.</text>
</comment>
<evidence type="ECO:0000313" key="3">
    <source>
        <dbReference type="Proteomes" id="UP001219525"/>
    </source>
</evidence>
<reference evidence="2" key="1">
    <citation type="submission" date="2023-03" db="EMBL/GenBank/DDBJ databases">
        <title>Massive genome expansion in bonnet fungi (Mycena s.s.) driven by repeated elements and novel gene families across ecological guilds.</title>
        <authorList>
            <consortium name="Lawrence Berkeley National Laboratory"/>
            <person name="Harder C.B."/>
            <person name="Miyauchi S."/>
            <person name="Viragh M."/>
            <person name="Kuo A."/>
            <person name="Thoen E."/>
            <person name="Andreopoulos B."/>
            <person name="Lu D."/>
            <person name="Skrede I."/>
            <person name="Drula E."/>
            <person name="Henrissat B."/>
            <person name="Morin E."/>
            <person name="Kohler A."/>
            <person name="Barry K."/>
            <person name="LaButti K."/>
            <person name="Morin E."/>
            <person name="Salamov A."/>
            <person name="Lipzen A."/>
            <person name="Mereny Z."/>
            <person name="Hegedus B."/>
            <person name="Baldrian P."/>
            <person name="Stursova M."/>
            <person name="Weitz H."/>
            <person name="Taylor A."/>
            <person name="Grigoriev I.V."/>
            <person name="Nagy L.G."/>
            <person name="Martin F."/>
            <person name="Kauserud H."/>
        </authorList>
    </citation>
    <scope>NUCLEOTIDE SEQUENCE</scope>
    <source>
        <strain evidence="2">9144</strain>
    </source>
</reference>
<dbReference type="PANTHER" id="PTHR30344:SF7">
    <property type="entry name" value="DUF2415 DOMAIN-CONTAINING PROTEIN"/>
    <property type="match status" value="1"/>
</dbReference>
<dbReference type="GO" id="GO:0017057">
    <property type="term" value="F:6-phosphogluconolactonase activity"/>
    <property type="evidence" value="ECO:0007669"/>
    <property type="project" value="TreeGrafter"/>
</dbReference>
<keyword evidence="3" id="KW-1185">Reference proteome</keyword>
<dbReference type="PANTHER" id="PTHR30344">
    <property type="entry name" value="6-PHOSPHOGLUCONOLACTONASE-RELATED"/>
    <property type="match status" value="1"/>
</dbReference>
<organism evidence="2 3">
    <name type="scientific">Mycena pura</name>
    <dbReference type="NCBI Taxonomy" id="153505"/>
    <lineage>
        <taxon>Eukaryota</taxon>
        <taxon>Fungi</taxon>
        <taxon>Dikarya</taxon>
        <taxon>Basidiomycota</taxon>
        <taxon>Agaricomycotina</taxon>
        <taxon>Agaricomycetes</taxon>
        <taxon>Agaricomycetidae</taxon>
        <taxon>Agaricales</taxon>
        <taxon>Marasmiineae</taxon>
        <taxon>Mycenaceae</taxon>
        <taxon>Mycena</taxon>
    </lineage>
</organism>
<dbReference type="SUPFAM" id="SSF75011">
    <property type="entry name" value="3-carboxy-cis,cis-mucoante lactonizing enzyme"/>
    <property type="match status" value="1"/>
</dbReference>
<gene>
    <name evidence="2" type="ORF">GGX14DRAFT_649752</name>
</gene>
<name>A0AAD6YN55_9AGAR</name>
<dbReference type="InterPro" id="IPR050282">
    <property type="entry name" value="Cycloisomerase_2"/>
</dbReference>
<dbReference type="Gene3D" id="2.130.10.10">
    <property type="entry name" value="YVTN repeat-like/Quinoprotein amine dehydrogenase"/>
    <property type="match status" value="1"/>
</dbReference>
<dbReference type="Pfam" id="PF10282">
    <property type="entry name" value="Lactonase"/>
    <property type="match status" value="1"/>
</dbReference>
<comment type="similarity">
    <text evidence="1">Belongs to the cycloisomerase 2 family.</text>
</comment>
<dbReference type="Proteomes" id="UP001219525">
    <property type="component" value="Unassembled WGS sequence"/>
</dbReference>
<dbReference type="AlphaFoldDB" id="A0AAD6YN55"/>
<evidence type="ECO:0000256" key="1">
    <source>
        <dbReference type="ARBA" id="ARBA00005564"/>
    </source>
</evidence>
<dbReference type="EMBL" id="JARJCW010000005">
    <property type="protein sequence ID" value="KAJ7224339.1"/>
    <property type="molecule type" value="Genomic_DNA"/>
</dbReference>
<protein>
    <submittedName>
        <fullName evidence="2">Lactonase, 7-bladed beta-propeller-domain-containing protein</fullName>
    </submittedName>
</protein>
<sequence>MPNRILVASYTSSVSTLEFDPSTSALSAHSSVEVGPHPSWIEFYPSDRSLVFAGIEQPEGKIVAIKYDESGCGTVVAETSSGGQDPCSLVATEDELIVANYSSGSISVIPITPVAPYFLPGAVVTRLFGQGPNDRRQKGPHAHQVVLDAQRVELLVADLGADRVCRFTKQDGAWILQGHVQYHPGSGPRHVAVHDGALYTLLELSSSLSKHRFHALPAAPTLIAVKPTMSNPPTPPHDMLAAELLIPKPNATFPTPYAYASNRNDPSEEGDTIAIFSITGDALELVAEARTGLKHLRGMAFGGVDDKWLVAGGVNEGGVKVFERIDGGKGLKEVAANGSIESPTGFLWL</sequence>
<proteinExistence type="inferred from homology"/>
<accession>A0AAD6YN55</accession>
<evidence type="ECO:0000313" key="2">
    <source>
        <dbReference type="EMBL" id="KAJ7224339.1"/>
    </source>
</evidence>